<dbReference type="InterPro" id="IPR057326">
    <property type="entry name" value="KR_dom"/>
</dbReference>
<evidence type="ECO:0000313" key="3">
    <source>
        <dbReference type="EMBL" id="SDU97500.1"/>
    </source>
</evidence>
<dbReference type="EMBL" id="LT629802">
    <property type="protein sequence ID" value="SDU97500.1"/>
    <property type="molecule type" value="Genomic_DNA"/>
</dbReference>
<dbReference type="Gene3D" id="3.40.50.720">
    <property type="entry name" value="NAD(P)-binding Rossmann-like Domain"/>
    <property type="match status" value="1"/>
</dbReference>
<protein>
    <submittedName>
        <fullName evidence="3">NAD(P)-dependent dehydrogenase, short-chain alcohol dehydrogenase family</fullName>
    </submittedName>
</protein>
<dbReference type="AlphaFoldDB" id="A0A1H2MWC6"/>
<dbReference type="NCBIfam" id="NF005559">
    <property type="entry name" value="PRK07231.1"/>
    <property type="match status" value="1"/>
</dbReference>
<dbReference type="OrthoDB" id="9806974at2"/>
<dbReference type="PANTHER" id="PTHR42760:SF135">
    <property type="entry name" value="BLL7886 PROTEIN"/>
    <property type="match status" value="1"/>
</dbReference>
<proteinExistence type="inferred from homology"/>
<dbReference type="SUPFAM" id="SSF51735">
    <property type="entry name" value="NAD(P)-binding Rossmann-fold domains"/>
    <property type="match status" value="1"/>
</dbReference>
<gene>
    <name evidence="3" type="ORF">SAMN05216202_2516</name>
</gene>
<dbReference type="InterPro" id="IPR002347">
    <property type="entry name" value="SDR_fam"/>
</dbReference>
<dbReference type="Proteomes" id="UP000198600">
    <property type="component" value="Chromosome I"/>
</dbReference>
<dbReference type="PROSITE" id="PS00061">
    <property type="entry name" value="ADH_SHORT"/>
    <property type="match status" value="1"/>
</dbReference>
<evidence type="ECO:0000259" key="2">
    <source>
        <dbReference type="SMART" id="SM00822"/>
    </source>
</evidence>
<feature type="domain" description="Ketoreductase" evidence="2">
    <location>
        <begin position="6"/>
        <end position="186"/>
    </location>
</feature>
<dbReference type="Pfam" id="PF13561">
    <property type="entry name" value="adh_short_C2"/>
    <property type="match status" value="1"/>
</dbReference>
<keyword evidence="4" id="KW-1185">Reference proteome</keyword>
<dbReference type="GO" id="GO:0016616">
    <property type="term" value="F:oxidoreductase activity, acting on the CH-OH group of donors, NAD or NADP as acceptor"/>
    <property type="evidence" value="ECO:0007669"/>
    <property type="project" value="UniProtKB-ARBA"/>
</dbReference>
<dbReference type="PRINTS" id="PR00081">
    <property type="entry name" value="GDHRDH"/>
</dbReference>
<comment type="similarity">
    <text evidence="1">Belongs to the short-chain dehydrogenases/reductases (SDR) family.</text>
</comment>
<dbReference type="RefSeq" id="WP_084378762.1">
    <property type="nucleotide sequence ID" value="NZ_LS483433.1"/>
</dbReference>
<evidence type="ECO:0000256" key="1">
    <source>
        <dbReference type="ARBA" id="ARBA00006484"/>
    </source>
</evidence>
<dbReference type="InterPro" id="IPR036291">
    <property type="entry name" value="NAD(P)-bd_dom_sf"/>
</dbReference>
<evidence type="ECO:0000313" key="4">
    <source>
        <dbReference type="Proteomes" id="UP000198600"/>
    </source>
</evidence>
<sequence length="249" mass="25692">MLLKGKTAIITGGASLKGIGWATAQLFIENGARVAILDLDPGVIDIAVQELGNESIGYSCDVRSPDACQQTVDAIIQVFGRVDILINNAGVSQPFKLMASTMDDYDLVMDVSLRGAFNMSRAVVPHLRACGSGAIVNMGSVAAQRGGGVLGGPHYAAAKGATQTLAKAMARELAPDGIRVNAIAPGLVDTELLVGKLTDEGRQAALATTPLGRLALPIDIANACLFLSSDLSSYVTGVVLDVNGGLHIH</sequence>
<name>A0A1H2MWC6_9PSED</name>
<organism evidence="3 4">
    <name type="scientific">Pseudomonas mucidolens</name>
    <dbReference type="NCBI Taxonomy" id="46679"/>
    <lineage>
        <taxon>Bacteria</taxon>
        <taxon>Pseudomonadati</taxon>
        <taxon>Pseudomonadota</taxon>
        <taxon>Gammaproteobacteria</taxon>
        <taxon>Pseudomonadales</taxon>
        <taxon>Pseudomonadaceae</taxon>
        <taxon>Pseudomonas</taxon>
    </lineage>
</organism>
<dbReference type="PANTHER" id="PTHR42760">
    <property type="entry name" value="SHORT-CHAIN DEHYDROGENASES/REDUCTASES FAMILY MEMBER"/>
    <property type="match status" value="1"/>
</dbReference>
<dbReference type="InterPro" id="IPR020904">
    <property type="entry name" value="Sc_DH/Rdtase_CS"/>
</dbReference>
<dbReference type="PRINTS" id="PR00080">
    <property type="entry name" value="SDRFAMILY"/>
</dbReference>
<dbReference type="CDD" id="cd05233">
    <property type="entry name" value="SDR_c"/>
    <property type="match status" value="1"/>
</dbReference>
<reference evidence="4" key="1">
    <citation type="submission" date="2016-10" db="EMBL/GenBank/DDBJ databases">
        <authorList>
            <person name="Varghese N."/>
            <person name="Submissions S."/>
        </authorList>
    </citation>
    <scope>NUCLEOTIDE SEQUENCE [LARGE SCALE GENOMIC DNA]</scope>
    <source>
        <strain evidence="4">LMG 2223</strain>
    </source>
</reference>
<dbReference type="GO" id="GO:0030497">
    <property type="term" value="P:fatty acid elongation"/>
    <property type="evidence" value="ECO:0007669"/>
    <property type="project" value="TreeGrafter"/>
</dbReference>
<dbReference type="SMART" id="SM00822">
    <property type="entry name" value="PKS_KR"/>
    <property type="match status" value="1"/>
</dbReference>
<dbReference type="STRING" id="46679.SAMN05216202_2516"/>
<accession>A0A1H2MWC6</accession>
<dbReference type="FunFam" id="3.40.50.720:FF:000084">
    <property type="entry name" value="Short-chain dehydrogenase reductase"/>
    <property type="match status" value="1"/>
</dbReference>